<evidence type="ECO:0000313" key="3">
    <source>
        <dbReference type="EMBL" id="OMJ13673.1"/>
    </source>
</evidence>
<evidence type="ECO:0000259" key="2">
    <source>
        <dbReference type="SMART" id="SM00500"/>
    </source>
</evidence>
<protein>
    <submittedName>
        <fullName evidence="3">U4/U6 small nuclear ribonucleoprotein Prp4</fullName>
    </submittedName>
</protein>
<dbReference type="PANTHER" id="PTHR19846:SF0">
    <property type="entry name" value="PRE-MRNA PROCESSING FACTOR 4"/>
    <property type="match status" value="1"/>
</dbReference>
<dbReference type="InterPro" id="IPR036285">
    <property type="entry name" value="PRP4-like_sf"/>
</dbReference>
<reference evidence="4" key="1">
    <citation type="submission" date="2017-01" db="EMBL/GenBank/DDBJ databases">
        <authorList>
            <person name="Wang Y."/>
            <person name="White M."/>
            <person name="Kvist S."/>
            <person name="Moncalvo J.-M."/>
        </authorList>
    </citation>
    <scope>NUCLEOTIDE SEQUENCE [LARGE SCALE GENOMIC DNA]</scope>
    <source>
        <strain evidence="4">ID-206-W2</strain>
    </source>
</reference>
<dbReference type="GO" id="GO:0030621">
    <property type="term" value="F:U4 snRNA binding"/>
    <property type="evidence" value="ECO:0007669"/>
    <property type="project" value="TreeGrafter"/>
</dbReference>
<gene>
    <name evidence="3" type="ORF">AYI69_g8908</name>
</gene>
<dbReference type="GO" id="GO:0017070">
    <property type="term" value="F:U6 snRNA binding"/>
    <property type="evidence" value="ECO:0007669"/>
    <property type="project" value="TreeGrafter"/>
</dbReference>
<dbReference type="Proteomes" id="UP000187429">
    <property type="component" value="Unassembled WGS sequence"/>
</dbReference>
<dbReference type="PANTHER" id="PTHR19846">
    <property type="entry name" value="WD40 REPEAT PROTEIN"/>
    <property type="match status" value="1"/>
</dbReference>
<name>A0A1R1XGF4_9FUNG</name>
<dbReference type="Gene3D" id="4.10.280.110">
    <property type="entry name" value="Pre-mRNA processing factor 4 domain"/>
    <property type="match status" value="1"/>
</dbReference>
<dbReference type="GO" id="GO:0000398">
    <property type="term" value="P:mRNA splicing, via spliceosome"/>
    <property type="evidence" value="ECO:0007669"/>
    <property type="project" value="TreeGrafter"/>
</dbReference>
<keyword evidence="3" id="KW-0687">Ribonucleoprotein</keyword>
<dbReference type="AlphaFoldDB" id="A0A1R1XGF4"/>
<dbReference type="SUPFAM" id="SSF158230">
    <property type="entry name" value="PRP4-like"/>
    <property type="match status" value="1"/>
</dbReference>
<accession>A0A1R1XGF4</accession>
<comment type="caution">
    <text evidence="3">The sequence shown here is derived from an EMBL/GenBank/DDBJ whole genome shotgun (WGS) entry which is preliminary data.</text>
</comment>
<sequence>MSNNRIHFGTLEHLANQTEAEKQLSENSDNEIDFDELGCYLYVLFVFNTNTIDENGNSDTEYTENQFQAKEEQSILLKEFERKDLARKLAVPTDDGKVRLRLRELQEPTCLFGEGPGDRRDRLRYLLSKIELEKSSTSATNDNTADNNLIEDESENKSIDQTNEKQLEEFYTEGSQNLLNARKNIALFSLPRYEKLPLFKI</sequence>
<proteinExistence type="predicted"/>
<dbReference type="InterPro" id="IPR014906">
    <property type="entry name" value="PRP4-like"/>
</dbReference>
<feature type="region of interest" description="Disordered" evidence="1">
    <location>
        <begin position="136"/>
        <end position="159"/>
    </location>
</feature>
<dbReference type="OrthoDB" id="540662at2759"/>
<dbReference type="GO" id="GO:0046540">
    <property type="term" value="C:U4/U6 x U5 tri-snRNP complex"/>
    <property type="evidence" value="ECO:0007669"/>
    <property type="project" value="TreeGrafter"/>
</dbReference>
<feature type="compositionally biased region" description="Low complexity" evidence="1">
    <location>
        <begin position="136"/>
        <end position="148"/>
    </location>
</feature>
<dbReference type="EMBL" id="LSSM01004987">
    <property type="protein sequence ID" value="OMJ13673.1"/>
    <property type="molecule type" value="Genomic_DNA"/>
</dbReference>
<dbReference type="Pfam" id="PF08799">
    <property type="entry name" value="PRP4"/>
    <property type="match status" value="1"/>
</dbReference>
<evidence type="ECO:0000256" key="1">
    <source>
        <dbReference type="SAM" id="MobiDB-lite"/>
    </source>
</evidence>
<dbReference type="SMART" id="SM00500">
    <property type="entry name" value="SFM"/>
    <property type="match status" value="1"/>
</dbReference>
<organism evidence="3 4">
    <name type="scientific">Smittium culicis</name>
    <dbReference type="NCBI Taxonomy" id="133412"/>
    <lineage>
        <taxon>Eukaryota</taxon>
        <taxon>Fungi</taxon>
        <taxon>Fungi incertae sedis</taxon>
        <taxon>Zoopagomycota</taxon>
        <taxon>Kickxellomycotina</taxon>
        <taxon>Harpellomycetes</taxon>
        <taxon>Harpellales</taxon>
        <taxon>Legeriomycetaceae</taxon>
        <taxon>Smittium</taxon>
    </lineage>
</organism>
<evidence type="ECO:0000313" key="4">
    <source>
        <dbReference type="Proteomes" id="UP000187429"/>
    </source>
</evidence>
<feature type="domain" description="Pre-mRNA processing factor 4 (PRP4)-like" evidence="2">
    <location>
        <begin position="93"/>
        <end position="145"/>
    </location>
</feature>
<keyword evidence="4" id="KW-1185">Reference proteome</keyword>